<feature type="compositionally biased region" description="Basic and acidic residues" evidence="1">
    <location>
        <begin position="253"/>
        <end position="267"/>
    </location>
</feature>
<dbReference type="SUPFAM" id="SSF48371">
    <property type="entry name" value="ARM repeat"/>
    <property type="match status" value="1"/>
</dbReference>
<evidence type="ECO:0000256" key="2">
    <source>
        <dbReference type="SAM" id="SignalP"/>
    </source>
</evidence>
<feature type="signal peptide" evidence="2">
    <location>
        <begin position="1"/>
        <end position="18"/>
    </location>
</feature>
<evidence type="ECO:0000313" key="4">
    <source>
        <dbReference type="Proteomes" id="UP000324974"/>
    </source>
</evidence>
<sequence>MSLRNVFAIAVMGTSATAAFGQLPAIPAAPAVPAIPAVPGAGVPGVGGGVPGVGGGVPGVGSVPTAAPRNIWSFFMLTPDQKASCAAKKDKLCQSQFGKLLNNVVKPASAITGGILPGCCPPSATDPLAPNPADLNKPATEAEGAAARIKQLEAGAADRKAAVRYLGTVNCKRFPEAETALIGALRTDTNECVRYEAAMAFARGCCCSTKTIKALTLTVDGSDKDGNPPETSLRVRAMAAQALARCCGTVTEPPKEPPAELPPEKPTPEATAQRIEAIEREKSLVDGRKALSDYIGETPSPALTTGRRTVADTIRFAAATAPISIPQVPTSVASVPTPPATIPAPMILPAAATIPVPTSAVAPSKPTTTPVNGLPPTGRRGLFDLMSSSHNPSR</sequence>
<feature type="region of interest" description="Disordered" evidence="1">
    <location>
        <begin position="358"/>
        <end position="394"/>
    </location>
</feature>
<dbReference type="EMBL" id="CP042425">
    <property type="protein sequence ID" value="QEL19451.1"/>
    <property type="molecule type" value="Genomic_DNA"/>
</dbReference>
<organism evidence="3 4">
    <name type="scientific">Limnoglobus roseus</name>
    <dbReference type="NCBI Taxonomy" id="2598579"/>
    <lineage>
        <taxon>Bacteria</taxon>
        <taxon>Pseudomonadati</taxon>
        <taxon>Planctomycetota</taxon>
        <taxon>Planctomycetia</taxon>
        <taxon>Gemmatales</taxon>
        <taxon>Gemmataceae</taxon>
        <taxon>Limnoglobus</taxon>
    </lineage>
</organism>
<dbReference type="OrthoDB" id="254087at2"/>
<dbReference type="KEGG" id="lrs:PX52LOC_06523"/>
<dbReference type="InterPro" id="IPR011989">
    <property type="entry name" value="ARM-like"/>
</dbReference>
<dbReference type="Gene3D" id="1.25.10.10">
    <property type="entry name" value="Leucine-rich Repeat Variant"/>
    <property type="match status" value="1"/>
</dbReference>
<gene>
    <name evidence="3" type="ORF">PX52LOC_06523</name>
</gene>
<reference evidence="4" key="1">
    <citation type="submission" date="2019-08" db="EMBL/GenBank/DDBJ databases">
        <title>Limnoglobus roseus gen. nov., sp. nov., a novel freshwater planctomycete with a giant genome from the family Gemmataceae.</title>
        <authorList>
            <person name="Kulichevskaya I.S."/>
            <person name="Naumoff D.G."/>
            <person name="Miroshnikov K."/>
            <person name="Ivanova A."/>
            <person name="Philippov D.A."/>
            <person name="Hakobyan A."/>
            <person name="Rijpstra I.C."/>
            <person name="Sinninghe Damste J.S."/>
            <person name="Liesack W."/>
            <person name="Dedysh S.N."/>
        </authorList>
    </citation>
    <scope>NUCLEOTIDE SEQUENCE [LARGE SCALE GENOMIC DNA]</scope>
    <source>
        <strain evidence="4">PX52</strain>
    </source>
</reference>
<keyword evidence="2" id="KW-0732">Signal</keyword>
<dbReference type="AlphaFoldDB" id="A0A5C1AJR8"/>
<evidence type="ECO:0008006" key="5">
    <source>
        <dbReference type="Google" id="ProtNLM"/>
    </source>
</evidence>
<feature type="region of interest" description="Disordered" evidence="1">
    <location>
        <begin position="249"/>
        <end position="270"/>
    </location>
</feature>
<proteinExistence type="predicted"/>
<evidence type="ECO:0000256" key="1">
    <source>
        <dbReference type="SAM" id="MobiDB-lite"/>
    </source>
</evidence>
<protein>
    <recommendedName>
        <fullName evidence="5">HEAT repeat domain-containing protein</fullName>
    </recommendedName>
</protein>
<keyword evidence="4" id="KW-1185">Reference proteome</keyword>
<evidence type="ECO:0000313" key="3">
    <source>
        <dbReference type="EMBL" id="QEL19451.1"/>
    </source>
</evidence>
<accession>A0A5C1AJR8</accession>
<name>A0A5C1AJR8_9BACT</name>
<dbReference type="Proteomes" id="UP000324974">
    <property type="component" value="Chromosome"/>
</dbReference>
<dbReference type="InterPro" id="IPR016024">
    <property type="entry name" value="ARM-type_fold"/>
</dbReference>
<dbReference type="RefSeq" id="WP_149113836.1">
    <property type="nucleotide sequence ID" value="NZ_CP042425.1"/>
</dbReference>
<feature type="chain" id="PRO_5023072767" description="HEAT repeat domain-containing protein" evidence="2">
    <location>
        <begin position="19"/>
        <end position="394"/>
    </location>
</feature>